<evidence type="ECO:0000256" key="5">
    <source>
        <dbReference type="ARBA" id="ARBA00023180"/>
    </source>
</evidence>
<evidence type="ECO:0000256" key="3">
    <source>
        <dbReference type="ARBA" id="ARBA00022737"/>
    </source>
</evidence>
<organism evidence="8 9">
    <name type="scientific">Latimeria chalumnae</name>
    <name type="common">Coelacanth</name>
    <dbReference type="NCBI Taxonomy" id="7897"/>
    <lineage>
        <taxon>Eukaryota</taxon>
        <taxon>Metazoa</taxon>
        <taxon>Chordata</taxon>
        <taxon>Craniata</taxon>
        <taxon>Vertebrata</taxon>
        <taxon>Euteleostomi</taxon>
        <taxon>Coelacanthiformes</taxon>
        <taxon>Coelacanthidae</taxon>
        <taxon>Latimeria</taxon>
    </lineage>
</organism>
<dbReference type="PRINTS" id="PR01536">
    <property type="entry name" value="INTRLKN1R12F"/>
</dbReference>
<keyword evidence="5" id="KW-0325">Glycoprotein</keyword>
<dbReference type="PANTHER" id="PTHR11890">
    <property type="entry name" value="INTERLEUKIN-1 RECEPTOR FAMILY MEMBER"/>
    <property type="match status" value="1"/>
</dbReference>
<dbReference type="GeneTree" id="ENSGT01090000259985"/>
<accession>H3A9D5</accession>
<evidence type="ECO:0000313" key="9">
    <source>
        <dbReference type="Proteomes" id="UP000008672"/>
    </source>
</evidence>
<dbReference type="EMBL" id="AFYH01107331">
    <property type="status" value="NOT_ANNOTATED_CDS"/>
    <property type="molecule type" value="Genomic_DNA"/>
</dbReference>
<dbReference type="Bgee" id="ENSLACG00000005549">
    <property type="expression patterns" value="Expressed in muscle tissue and 1 other cell type or tissue"/>
</dbReference>
<evidence type="ECO:0000256" key="1">
    <source>
        <dbReference type="ARBA" id="ARBA00009752"/>
    </source>
</evidence>
<dbReference type="OMA" id="NEYEVTW"/>
<dbReference type="GO" id="GO:0004908">
    <property type="term" value="F:interleukin-1 receptor activity"/>
    <property type="evidence" value="ECO:0007669"/>
    <property type="project" value="InterPro"/>
</dbReference>
<dbReference type="STRING" id="7897.ENSLACP00000006256"/>
<keyword evidence="3" id="KW-0677">Repeat</keyword>
<keyword evidence="6" id="KW-0393">Immunoglobulin domain</keyword>
<dbReference type="PANTHER" id="PTHR11890:SF26">
    <property type="entry name" value="INTERLEUKIN-1 RECEPTOR TYPE 1"/>
    <property type="match status" value="1"/>
</dbReference>
<protein>
    <recommendedName>
        <fullName evidence="7">Ig-like domain-containing protein</fullName>
    </recommendedName>
</protein>
<name>H3A9D5_LATCH</name>
<proteinExistence type="inferred from homology"/>
<keyword evidence="4" id="KW-1015">Disulfide bond</keyword>
<dbReference type="AlphaFoldDB" id="H3A9D5"/>
<keyword evidence="9" id="KW-1185">Reference proteome</keyword>
<feature type="domain" description="Ig-like" evidence="7">
    <location>
        <begin position="1"/>
        <end position="70"/>
    </location>
</feature>
<reference evidence="8" key="2">
    <citation type="submission" date="2025-08" db="UniProtKB">
        <authorList>
            <consortium name="Ensembl"/>
        </authorList>
    </citation>
    <scope>IDENTIFICATION</scope>
</reference>
<dbReference type="EMBL" id="AFYH01107329">
    <property type="status" value="NOT_ANNOTATED_CDS"/>
    <property type="molecule type" value="Genomic_DNA"/>
</dbReference>
<reference evidence="8" key="3">
    <citation type="submission" date="2025-09" db="UniProtKB">
        <authorList>
            <consortium name="Ensembl"/>
        </authorList>
    </citation>
    <scope>IDENTIFICATION</scope>
</reference>
<dbReference type="InterPro" id="IPR013783">
    <property type="entry name" value="Ig-like_fold"/>
</dbReference>
<evidence type="ECO:0000313" key="8">
    <source>
        <dbReference type="Ensembl" id="ENSLACP00000006256.1"/>
    </source>
</evidence>
<evidence type="ECO:0000259" key="7">
    <source>
        <dbReference type="PROSITE" id="PS50835"/>
    </source>
</evidence>
<dbReference type="InterPro" id="IPR036179">
    <property type="entry name" value="Ig-like_dom_sf"/>
</dbReference>
<dbReference type="HOGENOM" id="CLU_051287_1_0_1"/>
<dbReference type="InterPro" id="IPR004074">
    <property type="entry name" value="IL-1_rcpt_I/II-typ"/>
</dbReference>
<dbReference type="Ensembl" id="ENSLACT00000006308.1">
    <property type="protein sequence ID" value="ENSLACP00000006256.1"/>
    <property type="gene ID" value="ENSLACG00000005549.1"/>
</dbReference>
<dbReference type="InterPro" id="IPR003599">
    <property type="entry name" value="Ig_sub"/>
</dbReference>
<dbReference type="SUPFAM" id="SSF48726">
    <property type="entry name" value="Immunoglobulin"/>
    <property type="match status" value="2"/>
</dbReference>
<dbReference type="Gene3D" id="2.60.40.10">
    <property type="entry name" value="Immunoglobulins"/>
    <property type="match status" value="2"/>
</dbReference>
<dbReference type="SMART" id="SM00409">
    <property type="entry name" value="IG"/>
    <property type="match status" value="2"/>
</dbReference>
<feature type="domain" description="Ig-like" evidence="7">
    <location>
        <begin position="111"/>
        <end position="184"/>
    </location>
</feature>
<dbReference type="EMBL" id="AFYH01107330">
    <property type="status" value="NOT_ANNOTATED_CDS"/>
    <property type="molecule type" value="Genomic_DNA"/>
</dbReference>
<dbReference type="InterPro" id="IPR007110">
    <property type="entry name" value="Ig-like_dom"/>
</dbReference>
<evidence type="ECO:0000256" key="4">
    <source>
        <dbReference type="ARBA" id="ARBA00023157"/>
    </source>
</evidence>
<keyword evidence="2" id="KW-0732">Signal</keyword>
<evidence type="ECO:0000256" key="6">
    <source>
        <dbReference type="ARBA" id="ARBA00023319"/>
    </source>
</evidence>
<sequence>MPNSHRVLAGEAEVVKCPSTRGTEKYNEYEVTWYKNNISTPIPIEERHRVHSNFEFLWFLPVSKDDSGTYIYVIQRTNSCFICNLTITVYELDSGHCFTNSLTYSPINIRGSATKLCCPRLDDFPIQNLLKEIRWYKDCQPFPANKYTRSEKCIIITYTLPEDEGHYTCQITYVHNGTQYKVSR</sequence>
<evidence type="ECO:0000256" key="2">
    <source>
        <dbReference type="ARBA" id="ARBA00022729"/>
    </source>
</evidence>
<dbReference type="PROSITE" id="PS50835">
    <property type="entry name" value="IG_LIKE"/>
    <property type="match status" value="2"/>
</dbReference>
<dbReference type="InterPro" id="IPR015621">
    <property type="entry name" value="IL-1_rcpt_fam"/>
</dbReference>
<dbReference type="Proteomes" id="UP000008672">
    <property type="component" value="Unassembled WGS sequence"/>
</dbReference>
<reference evidence="9" key="1">
    <citation type="submission" date="2011-08" db="EMBL/GenBank/DDBJ databases">
        <title>The draft genome of Latimeria chalumnae.</title>
        <authorList>
            <person name="Di Palma F."/>
            <person name="Alfoldi J."/>
            <person name="Johnson J."/>
            <person name="Berlin A."/>
            <person name="Gnerre S."/>
            <person name="Jaffe D."/>
            <person name="MacCallum I."/>
            <person name="Young S."/>
            <person name="Walker B.J."/>
            <person name="Lander E."/>
            <person name="Lindblad-Toh K."/>
        </authorList>
    </citation>
    <scope>NUCLEOTIDE SEQUENCE [LARGE SCALE GENOMIC DNA]</scope>
    <source>
        <strain evidence="9">Wild caught</strain>
    </source>
</reference>
<dbReference type="InParanoid" id="H3A9D5"/>
<comment type="similarity">
    <text evidence="1">Belongs to the interleukin-1 receptor family.</text>
</comment>